<dbReference type="SUPFAM" id="SSF54106">
    <property type="entry name" value="LysM domain"/>
    <property type="match status" value="1"/>
</dbReference>
<dbReference type="InterPro" id="IPR036779">
    <property type="entry name" value="LysM_dom_sf"/>
</dbReference>
<keyword evidence="2" id="KW-0843">Virulence</keyword>
<dbReference type="EMBL" id="JAULSW010000002">
    <property type="protein sequence ID" value="KAK3391284.1"/>
    <property type="molecule type" value="Genomic_DNA"/>
</dbReference>
<reference evidence="5" key="1">
    <citation type="journal article" date="2023" name="Mol. Phylogenet. Evol.">
        <title>Genome-scale phylogeny and comparative genomics of the fungal order Sordariales.</title>
        <authorList>
            <person name="Hensen N."/>
            <person name="Bonometti L."/>
            <person name="Westerberg I."/>
            <person name="Brannstrom I.O."/>
            <person name="Guillou S."/>
            <person name="Cros-Aarteil S."/>
            <person name="Calhoun S."/>
            <person name="Haridas S."/>
            <person name="Kuo A."/>
            <person name="Mondo S."/>
            <person name="Pangilinan J."/>
            <person name="Riley R."/>
            <person name="LaButti K."/>
            <person name="Andreopoulos B."/>
            <person name="Lipzen A."/>
            <person name="Chen C."/>
            <person name="Yan M."/>
            <person name="Daum C."/>
            <person name="Ng V."/>
            <person name="Clum A."/>
            <person name="Steindorff A."/>
            <person name="Ohm R.A."/>
            <person name="Martin F."/>
            <person name="Silar P."/>
            <person name="Natvig D.O."/>
            <person name="Lalanne C."/>
            <person name="Gautier V."/>
            <person name="Ament-Velasquez S.L."/>
            <person name="Kruys A."/>
            <person name="Hutchinson M.I."/>
            <person name="Powell A.J."/>
            <person name="Barry K."/>
            <person name="Miller A.N."/>
            <person name="Grigoriev I.V."/>
            <person name="Debuchy R."/>
            <person name="Gladieux P."/>
            <person name="Hiltunen Thoren M."/>
            <person name="Johannesson H."/>
        </authorList>
    </citation>
    <scope>NUCLEOTIDE SEQUENCE</scope>
    <source>
        <strain evidence="5">CBS 232.78</strain>
    </source>
</reference>
<dbReference type="CDD" id="cd00118">
    <property type="entry name" value="LysM"/>
    <property type="match status" value="1"/>
</dbReference>
<organism evidence="5 6">
    <name type="scientific">Podospora didyma</name>
    <dbReference type="NCBI Taxonomy" id="330526"/>
    <lineage>
        <taxon>Eukaryota</taxon>
        <taxon>Fungi</taxon>
        <taxon>Dikarya</taxon>
        <taxon>Ascomycota</taxon>
        <taxon>Pezizomycotina</taxon>
        <taxon>Sordariomycetes</taxon>
        <taxon>Sordariomycetidae</taxon>
        <taxon>Sordariales</taxon>
        <taxon>Podosporaceae</taxon>
        <taxon>Podospora</taxon>
    </lineage>
</organism>
<comment type="similarity">
    <text evidence="3">Belongs to the secreted LysM effector family.</text>
</comment>
<sequence length="234" mass="25369">MAFVAAVSSTGATDLKWKREQRNAIPRFAYDPSTTKYCAWWLDNDGIWTCPDITDVFGVSMVDFKRWNPSVVMPCDTLLTNQSFCIAGNDGRPMWSPTRDPTLSLPSPIFTIPDAPQTITVPTTIPVMIPVTSLVTTTVHTTVTSISISVSISTIAAPPPTPTAGSNGISTPVPYQPGMVENCKTFYLVQGGDTCVDIAARYHIAPEQLVAWNPYAKADCTRLLANTYCCVGVL</sequence>
<dbReference type="InterPro" id="IPR052210">
    <property type="entry name" value="LysM1-like"/>
</dbReference>
<dbReference type="GO" id="GO:0008061">
    <property type="term" value="F:chitin binding"/>
    <property type="evidence" value="ECO:0007669"/>
    <property type="project" value="UniProtKB-KW"/>
</dbReference>
<feature type="domain" description="LysM" evidence="4">
    <location>
        <begin position="185"/>
        <end position="231"/>
    </location>
</feature>
<evidence type="ECO:0000256" key="2">
    <source>
        <dbReference type="ARBA" id="ARBA00023026"/>
    </source>
</evidence>
<dbReference type="Proteomes" id="UP001285441">
    <property type="component" value="Unassembled WGS sequence"/>
</dbReference>
<keyword evidence="6" id="KW-1185">Reference proteome</keyword>
<evidence type="ECO:0000259" key="4">
    <source>
        <dbReference type="PROSITE" id="PS51782"/>
    </source>
</evidence>
<accession>A0AAE0U5L2</accession>
<dbReference type="SMART" id="SM00257">
    <property type="entry name" value="LysM"/>
    <property type="match status" value="1"/>
</dbReference>
<proteinExistence type="inferred from homology"/>
<comment type="caution">
    <text evidence="5">The sequence shown here is derived from an EMBL/GenBank/DDBJ whole genome shotgun (WGS) entry which is preliminary data.</text>
</comment>
<dbReference type="PROSITE" id="PS51782">
    <property type="entry name" value="LYSM"/>
    <property type="match status" value="1"/>
</dbReference>
<gene>
    <name evidence="5" type="ORF">B0H63DRAFT_520479</name>
</gene>
<reference evidence="5" key="2">
    <citation type="submission" date="2023-06" db="EMBL/GenBank/DDBJ databases">
        <authorList>
            <consortium name="Lawrence Berkeley National Laboratory"/>
            <person name="Haridas S."/>
            <person name="Hensen N."/>
            <person name="Bonometti L."/>
            <person name="Westerberg I."/>
            <person name="Brannstrom I.O."/>
            <person name="Guillou S."/>
            <person name="Cros-Aarteil S."/>
            <person name="Calhoun S."/>
            <person name="Kuo A."/>
            <person name="Mondo S."/>
            <person name="Pangilinan J."/>
            <person name="Riley R."/>
            <person name="LaButti K."/>
            <person name="Andreopoulos B."/>
            <person name="Lipzen A."/>
            <person name="Chen C."/>
            <person name="Yanf M."/>
            <person name="Daum C."/>
            <person name="Ng V."/>
            <person name="Clum A."/>
            <person name="Steindorff A."/>
            <person name="Ohm R."/>
            <person name="Martin F."/>
            <person name="Silar P."/>
            <person name="Natvig D."/>
            <person name="Lalanne C."/>
            <person name="Gautier V."/>
            <person name="Ament-velasquez S.L."/>
            <person name="Kruys A."/>
            <person name="Hutchinson M.I."/>
            <person name="Powell A.J."/>
            <person name="Barry K."/>
            <person name="Miller A.N."/>
            <person name="Grigoriev I.V."/>
            <person name="Debuchy R."/>
            <person name="Gladieux P."/>
            <person name="Thoren M.H."/>
            <person name="Johannesson H."/>
        </authorList>
    </citation>
    <scope>NUCLEOTIDE SEQUENCE</scope>
    <source>
        <strain evidence="5">CBS 232.78</strain>
    </source>
</reference>
<dbReference type="PANTHER" id="PTHR34997">
    <property type="entry name" value="AM15"/>
    <property type="match status" value="1"/>
</dbReference>
<name>A0AAE0U5L2_9PEZI</name>
<evidence type="ECO:0000256" key="3">
    <source>
        <dbReference type="ARBA" id="ARBA00044955"/>
    </source>
</evidence>
<dbReference type="Pfam" id="PF01476">
    <property type="entry name" value="LysM"/>
    <property type="match status" value="1"/>
</dbReference>
<evidence type="ECO:0000313" key="6">
    <source>
        <dbReference type="Proteomes" id="UP001285441"/>
    </source>
</evidence>
<keyword evidence="1" id="KW-0147">Chitin-binding</keyword>
<dbReference type="PANTHER" id="PTHR34997:SF1">
    <property type="entry name" value="PEPTIDOGLYCAN-BINDING LYSIN DOMAIN"/>
    <property type="match status" value="1"/>
</dbReference>
<evidence type="ECO:0000313" key="5">
    <source>
        <dbReference type="EMBL" id="KAK3391284.1"/>
    </source>
</evidence>
<dbReference type="InterPro" id="IPR018392">
    <property type="entry name" value="LysM"/>
</dbReference>
<dbReference type="AlphaFoldDB" id="A0AAE0U5L2"/>
<dbReference type="Gene3D" id="3.10.350.10">
    <property type="entry name" value="LysM domain"/>
    <property type="match status" value="2"/>
</dbReference>
<protein>
    <recommendedName>
        <fullName evidence="4">LysM domain-containing protein</fullName>
    </recommendedName>
</protein>
<evidence type="ECO:0000256" key="1">
    <source>
        <dbReference type="ARBA" id="ARBA00022669"/>
    </source>
</evidence>